<sequence>MTRKPVPYQIDQEKENIPDFNPNTFLQNAAQTARGTEVRSSDHRRLIEMTPISIKIREKN</sequence>
<organism evidence="2 3">
    <name type="scientific">Okeania hirsuta</name>
    <dbReference type="NCBI Taxonomy" id="1458930"/>
    <lineage>
        <taxon>Bacteria</taxon>
        <taxon>Bacillati</taxon>
        <taxon>Cyanobacteriota</taxon>
        <taxon>Cyanophyceae</taxon>
        <taxon>Oscillatoriophycideae</taxon>
        <taxon>Oscillatoriales</taxon>
        <taxon>Microcoleaceae</taxon>
        <taxon>Okeania</taxon>
    </lineage>
</organism>
<name>A0A3N6REJ0_9CYAN</name>
<evidence type="ECO:0000313" key="3">
    <source>
        <dbReference type="Proteomes" id="UP000269154"/>
    </source>
</evidence>
<evidence type="ECO:0000313" key="2">
    <source>
        <dbReference type="EMBL" id="RQH39601.1"/>
    </source>
</evidence>
<feature type="region of interest" description="Disordered" evidence="1">
    <location>
        <begin position="1"/>
        <end position="22"/>
    </location>
</feature>
<reference evidence="2 3" key="1">
    <citation type="journal article" date="2018" name="ACS Chem. Biol.">
        <title>Ketoreductase domain dysfunction expands chemodiversity: malyngamide biosynthesis in the cyanobacterium Okeania hirsuta.</title>
        <authorList>
            <person name="Moss N.A."/>
            <person name="Leao T."/>
            <person name="Rankin M."/>
            <person name="McCullough T.M."/>
            <person name="Qu P."/>
            <person name="Korobeynikov A."/>
            <person name="Smith J.L."/>
            <person name="Gerwick L."/>
            <person name="Gerwick W.H."/>
        </authorList>
    </citation>
    <scope>NUCLEOTIDE SEQUENCE [LARGE SCALE GENOMIC DNA]</scope>
    <source>
        <strain evidence="2 3">PAB10Feb10-1</strain>
    </source>
</reference>
<dbReference type="AlphaFoldDB" id="A0A3N6REJ0"/>
<evidence type="ECO:0000256" key="1">
    <source>
        <dbReference type="SAM" id="MobiDB-lite"/>
    </source>
</evidence>
<protein>
    <submittedName>
        <fullName evidence="2">Uncharacterized protein</fullName>
    </submittedName>
</protein>
<comment type="caution">
    <text evidence="2">The sequence shown here is derived from an EMBL/GenBank/DDBJ whole genome shotgun (WGS) entry which is preliminary data.</text>
</comment>
<gene>
    <name evidence="2" type="ORF">D5R40_16865</name>
</gene>
<keyword evidence="3" id="KW-1185">Reference proteome</keyword>
<dbReference type="Proteomes" id="UP000269154">
    <property type="component" value="Unassembled WGS sequence"/>
</dbReference>
<proteinExistence type="predicted"/>
<accession>A0A3N6REJ0</accession>
<dbReference type="EMBL" id="RCBY01000093">
    <property type="protein sequence ID" value="RQH39601.1"/>
    <property type="molecule type" value="Genomic_DNA"/>
</dbReference>